<keyword evidence="3" id="KW-1185">Reference proteome</keyword>
<name>A0ABW2TWU6_9PSEU</name>
<comment type="caution">
    <text evidence="2">The sequence shown here is derived from an EMBL/GenBank/DDBJ whole genome shotgun (WGS) entry which is preliminary data.</text>
</comment>
<feature type="domain" description="Metallo-beta-lactamase" evidence="1">
    <location>
        <begin position="24"/>
        <end position="218"/>
    </location>
</feature>
<dbReference type="Pfam" id="PF12706">
    <property type="entry name" value="Lactamase_B_2"/>
    <property type="match status" value="1"/>
</dbReference>
<organism evidence="2 3">
    <name type="scientific">Actinokineospora soli</name>
    <dbReference type="NCBI Taxonomy" id="1048753"/>
    <lineage>
        <taxon>Bacteria</taxon>
        <taxon>Bacillati</taxon>
        <taxon>Actinomycetota</taxon>
        <taxon>Actinomycetes</taxon>
        <taxon>Pseudonocardiales</taxon>
        <taxon>Pseudonocardiaceae</taxon>
        <taxon>Actinokineospora</taxon>
    </lineage>
</organism>
<dbReference type="Proteomes" id="UP001596512">
    <property type="component" value="Unassembled WGS sequence"/>
</dbReference>
<dbReference type="PANTHER" id="PTHR43546">
    <property type="entry name" value="UPF0173 METAL-DEPENDENT HYDROLASE MJ1163-RELATED"/>
    <property type="match status" value="1"/>
</dbReference>
<dbReference type="InterPro" id="IPR050114">
    <property type="entry name" value="UPF0173_UPF0282_UlaG_hydrolase"/>
</dbReference>
<sequence>MDLPRDSLHFVGNATTVLRVGPFRVLTDPNFLRRGQWAYLGYGMVSRRLRDPATTVDELPPLDAVLLSHMHGDHFDRVAARGLDKDLPVLTTRQASARLRRRGFREAVPLRTWSSTAFDKDGARLTVHAVPGRHGPGASAAVLPPVMGSVVEYEAPGAEPLRVYFSGDTIVHRELREIRERFPTIDLAVLHLGGTKILGLTVTMDARQGVDLLELLARGARCPSTTRSTG</sequence>
<reference evidence="3" key="1">
    <citation type="journal article" date="2019" name="Int. J. Syst. Evol. Microbiol.">
        <title>The Global Catalogue of Microorganisms (GCM) 10K type strain sequencing project: providing services to taxonomists for standard genome sequencing and annotation.</title>
        <authorList>
            <consortium name="The Broad Institute Genomics Platform"/>
            <consortium name="The Broad Institute Genome Sequencing Center for Infectious Disease"/>
            <person name="Wu L."/>
            <person name="Ma J."/>
        </authorList>
    </citation>
    <scope>NUCLEOTIDE SEQUENCE [LARGE SCALE GENOMIC DNA]</scope>
    <source>
        <strain evidence="3">JCM 17695</strain>
    </source>
</reference>
<dbReference type="Gene3D" id="3.60.15.10">
    <property type="entry name" value="Ribonuclease Z/Hydroxyacylglutathione hydrolase-like"/>
    <property type="match status" value="1"/>
</dbReference>
<evidence type="ECO:0000313" key="3">
    <source>
        <dbReference type="Proteomes" id="UP001596512"/>
    </source>
</evidence>
<dbReference type="PANTHER" id="PTHR43546:SF7">
    <property type="entry name" value="METALLO-BETA-LACTAMASE DOMAIN-CONTAINING PROTEIN"/>
    <property type="match status" value="1"/>
</dbReference>
<dbReference type="InterPro" id="IPR036866">
    <property type="entry name" value="RibonucZ/Hydroxyglut_hydro"/>
</dbReference>
<dbReference type="EMBL" id="JBHTEY010000004">
    <property type="protein sequence ID" value="MFC7617245.1"/>
    <property type="molecule type" value="Genomic_DNA"/>
</dbReference>
<evidence type="ECO:0000259" key="1">
    <source>
        <dbReference type="Pfam" id="PF12706"/>
    </source>
</evidence>
<evidence type="ECO:0000313" key="2">
    <source>
        <dbReference type="EMBL" id="MFC7617245.1"/>
    </source>
</evidence>
<proteinExistence type="predicted"/>
<gene>
    <name evidence="2" type="ORF">ACFQV2_31315</name>
</gene>
<dbReference type="InterPro" id="IPR001279">
    <property type="entry name" value="Metallo-B-lactamas"/>
</dbReference>
<dbReference type="SUPFAM" id="SSF56281">
    <property type="entry name" value="Metallo-hydrolase/oxidoreductase"/>
    <property type="match status" value="1"/>
</dbReference>
<protein>
    <submittedName>
        <fullName evidence="2">MBL fold metallo-hydrolase</fullName>
    </submittedName>
</protein>
<accession>A0ABW2TWU6</accession>